<feature type="transmembrane region" description="Helical" evidence="7">
    <location>
        <begin position="7"/>
        <end position="38"/>
    </location>
</feature>
<keyword evidence="6 7" id="KW-0472">Membrane</keyword>
<keyword evidence="4" id="KW-0677">Repeat</keyword>
<evidence type="ECO:0000313" key="9">
    <source>
        <dbReference type="EMBL" id="EFB77516.1"/>
    </source>
</evidence>
<dbReference type="eggNOG" id="COG1055">
    <property type="taxonomic scope" value="Bacteria"/>
</dbReference>
<keyword evidence="10" id="KW-1185">Reference proteome</keyword>
<evidence type="ECO:0000256" key="1">
    <source>
        <dbReference type="ARBA" id="ARBA00004141"/>
    </source>
</evidence>
<dbReference type="OrthoDB" id="9765532at2"/>
<dbReference type="PANTHER" id="PTHR43652:SF2">
    <property type="entry name" value="BASIC AMINO ACID ANTIPORTER YFCC-RELATED"/>
    <property type="match status" value="1"/>
</dbReference>
<feature type="transmembrane region" description="Helical" evidence="7">
    <location>
        <begin position="229"/>
        <end position="245"/>
    </location>
</feature>
<comment type="subcellular location">
    <subcellularLocation>
        <location evidence="1">Membrane</location>
        <topology evidence="1">Multi-pass membrane protein</topology>
    </subcellularLocation>
</comment>
<feature type="transmembrane region" description="Helical" evidence="7">
    <location>
        <begin position="404"/>
        <end position="425"/>
    </location>
</feature>
<dbReference type="AlphaFoldDB" id="D1PID2"/>
<feature type="transmembrane region" description="Helical" evidence="7">
    <location>
        <begin position="50"/>
        <end position="69"/>
    </location>
</feature>
<evidence type="ECO:0000256" key="4">
    <source>
        <dbReference type="ARBA" id="ARBA00022737"/>
    </source>
</evidence>
<accession>D1PID2</accession>
<evidence type="ECO:0000259" key="8">
    <source>
        <dbReference type="Pfam" id="PF03600"/>
    </source>
</evidence>
<feature type="transmembrane region" description="Helical" evidence="7">
    <location>
        <begin position="251"/>
        <end position="270"/>
    </location>
</feature>
<feature type="transmembrane region" description="Helical" evidence="7">
    <location>
        <begin position="365"/>
        <end position="392"/>
    </location>
</feature>
<feature type="transmembrane region" description="Helical" evidence="7">
    <location>
        <begin position="181"/>
        <end position="200"/>
    </location>
</feature>
<evidence type="ECO:0000256" key="2">
    <source>
        <dbReference type="ARBA" id="ARBA00022448"/>
    </source>
</evidence>
<reference evidence="9" key="1">
    <citation type="submission" date="2009-12" db="EMBL/GenBank/DDBJ databases">
        <authorList>
            <person name="Weinstock G."/>
            <person name="Sodergren E."/>
            <person name="Clifton S."/>
            <person name="Fulton L."/>
            <person name="Fulton B."/>
            <person name="Courtney L."/>
            <person name="Fronick C."/>
            <person name="Harrison M."/>
            <person name="Strong C."/>
            <person name="Farmer C."/>
            <person name="Delahaunty K."/>
            <person name="Markovic C."/>
            <person name="Hall O."/>
            <person name="Minx P."/>
            <person name="Tomlinson C."/>
            <person name="Mitreva M."/>
            <person name="Nelson J."/>
            <person name="Hou S."/>
            <person name="Wollam A."/>
            <person name="Pepin K.H."/>
            <person name="Johnson M."/>
            <person name="Bhonagiri V."/>
            <person name="Nash W.E."/>
            <person name="Warren W."/>
            <person name="Chinwalla A."/>
            <person name="Mardis E.R."/>
            <person name="Wilson R.K."/>
        </authorList>
    </citation>
    <scope>NUCLEOTIDE SEQUENCE [LARGE SCALE GENOMIC DNA]</scope>
    <source>
        <strain evidence="9">DSM 15176</strain>
    </source>
</reference>
<dbReference type="PANTHER" id="PTHR43652">
    <property type="entry name" value="BASIC AMINO ACID ANTIPORTER YFCC-RELATED"/>
    <property type="match status" value="1"/>
</dbReference>
<comment type="caution">
    <text evidence="9">The sequence shown here is derived from an EMBL/GenBank/DDBJ whole genome shotgun (WGS) entry which is preliminary data.</text>
</comment>
<dbReference type="Pfam" id="PF03600">
    <property type="entry name" value="CitMHS"/>
    <property type="match status" value="1"/>
</dbReference>
<feature type="transmembrane region" description="Helical" evidence="7">
    <location>
        <begin position="90"/>
        <end position="123"/>
    </location>
</feature>
<dbReference type="STRING" id="411471.SUBVAR_04096"/>
<gene>
    <name evidence="9" type="ORF">SUBVAR_04096</name>
</gene>
<dbReference type="GO" id="GO:0055085">
    <property type="term" value="P:transmembrane transport"/>
    <property type="evidence" value="ECO:0007669"/>
    <property type="project" value="InterPro"/>
</dbReference>
<evidence type="ECO:0000256" key="5">
    <source>
        <dbReference type="ARBA" id="ARBA00022989"/>
    </source>
</evidence>
<keyword evidence="3 7" id="KW-0812">Transmembrane</keyword>
<name>D1PID2_9FIRM</name>
<dbReference type="EMBL" id="ACBY02000010">
    <property type="protein sequence ID" value="EFB77516.1"/>
    <property type="molecule type" value="Genomic_DNA"/>
</dbReference>
<evidence type="ECO:0000256" key="6">
    <source>
        <dbReference type="ARBA" id="ARBA00023136"/>
    </source>
</evidence>
<feature type="transmembrane region" description="Helical" evidence="7">
    <location>
        <begin position="282"/>
        <end position="302"/>
    </location>
</feature>
<dbReference type="GO" id="GO:0005886">
    <property type="term" value="C:plasma membrane"/>
    <property type="evidence" value="ECO:0007669"/>
    <property type="project" value="TreeGrafter"/>
</dbReference>
<dbReference type="Proteomes" id="UP000003438">
    <property type="component" value="Unassembled WGS sequence"/>
</dbReference>
<evidence type="ECO:0000256" key="3">
    <source>
        <dbReference type="ARBA" id="ARBA00022692"/>
    </source>
</evidence>
<dbReference type="InterPro" id="IPR051679">
    <property type="entry name" value="DASS-Related_Transporters"/>
</dbReference>
<sequence length="426" mass="45333">MQLYIVLAILAFMIISFVVHKFPFGVTAMICCVLLVVTGFYTPAQAFSGFANQNIILLAPMFALSAAFGKTSLLKKIQNQMVILKGKRGYLLLAAMFAFIAVLAAFIPTTAMMTITLMFIIALGNTGDITPTTITIPALSILSVWCAVLPVGLGSTVFAQNNVLYEGIVTNENQLLQFLDYAKVAVVPSIICTIYAVFAYKLMPTKSNYNIGDVHESKEQAAISKRDENIIYVVFVLVMLSLFFGTQLGNIMYVTPAIGVIVLLITKAMSVKETVGALTQDAIWMAAGVLVMANALGDSGAGEVIGNFILTILGGNPSGMMVLFVFAVVTTVMTTFMSNAATRNVLIPIAASTCLAAGWDPRGVVCIVFFCSNIAIAFPSGSPACGIAYGVGGYKIPQTLKYTLPFMAIAIVAVVLTANIAFPIYG</sequence>
<keyword evidence="2" id="KW-0813">Transport</keyword>
<protein>
    <submittedName>
        <fullName evidence="9">Citrate transporter</fullName>
    </submittedName>
</protein>
<feature type="domain" description="Citrate transporter-like" evidence="8">
    <location>
        <begin position="16"/>
        <end position="362"/>
    </location>
</feature>
<dbReference type="HOGENOM" id="CLU_005170_6_4_9"/>
<proteinExistence type="predicted"/>
<evidence type="ECO:0000256" key="7">
    <source>
        <dbReference type="SAM" id="Phobius"/>
    </source>
</evidence>
<evidence type="ECO:0000313" key="10">
    <source>
        <dbReference type="Proteomes" id="UP000003438"/>
    </source>
</evidence>
<organism evidence="9 10">
    <name type="scientific">Subdoligranulum variabile DSM 15176</name>
    <dbReference type="NCBI Taxonomy" id="411471"/>
    <lineage>
        <taxon>Bacteria</taxon>
        <taxon>Bacillati</taxon>
        <taxon>Bacillota</taxon>
        <taxon>Clostridia</taxon>
        <taxon>Eubacteriales</taxon>
        <taxon>Oscillospiraceae</taxon>
        <taxon>Subdoligranulum</taxon>
    </lineage>
</organism>
<dbReference type="RefSeq" id="WP_007045544.1">
    <property type="nucleotide sequence ID" value="NZ_GG704769.1"/>
</dbReference>
<dbReference type="InterPro" id="IPR004680">
    <property type="entry name" value="Cit_transptr-like_dom"/>
</dbReference>
<keyword evidence="5 7" id="KW-1133">Transmembrane helix</keyword>